<comment type="caution">
    <text evidence="1">The sequence shown here is derived from an EMBL/GenBank/DDBJ whole genome shotgun (WGS) entry which is preliminary data.</text>
</comment>
<reference evidence="1 2" key="1">
    <citation type="journal article" date="2018" name="Elife">
        <title>Discovery and characterization of a prevalent human gut bacterial enzyme sufficient for the inactivation of a family of plant toxins.</title>
        <authorList>
            <person name="Koppel N."/>
            <person name="Bisanz J.E."/>
            <person name="Pandelia M.E."/>
            <person name="Turnbaugh P.J."/>
            <person name="Balskus E.P."/>
        </authorList>
    </citation>
    <scope>NUCLEOTIDE SEQUENCE [LARGE SCALE GENOMIC DNA]</scope>
    <source>
        <strain evidence="1 2">3C</strain>
    </source>
</reference>
<evidence type="ECO:0000313" key="1">
    <source>
        <dbReference type="EMBL" id="RDB65192.1"/>
    </source>
</evidence>
<dbReference type="AlphaFoldDB" id="A0A369M196"/>
<keyword evidence="2" id="KW-1185">Reference proteome</keyword>
<protein>
    <submittedName>
        <fullName evidence="1">Uncharacterized protein</fullName>
    </submittedName>
</protein>
<sequence>MAGVSIERRFRGSVRLVTLHLWRVARSTDVEDGFREARRLGMLKPEDEAFVRSCLALDGRMEAGAPLGEPPTQEMVDGLQRCAICLNTADPA</sequence>
<proteinExistence type="predicted"/>
<dbReference type="RefSeq" id="WP_114568851.1">
    <property type="nucleotide sequence ID" value="NZ_CABMMS010000004.1"/>
</dbReference>
<accession>A0A369M196</accession>
<gene>
    <name evidence="1" type="ORF">C1877_07540</name>
</gene>
<dbReference type="GeneID" id="78359545"/>
<organism evidence="1 2">
    <name type="scientific">Gordonibacter pamelaeae</name>
    <dbReference type="NCBI Taxonomy" id="471189"/>
    <lineage>
        <taxon>Bacteria</taxon>
        <taxon>Bacillati</taxon>
        <taxon>Actinomycetota</taxon>
        <taxon>Coriobacteriia</taxon>
        <taxon>Eggerthellales</taxon>
        <taxon>Eggerthellaceae</taxon>
        <taxon>Gordonibacter</taxon>
    </lineage>
</organism>
<dbReference type="Proteomes" id="UP000254000">
    <property type="component" value="Unassembled WGS sequence"/>
</dbReference>
<dbReference type="EMBL" id="PPTS01000004">
    <property type="protein sequence ID" value="RDB65192.1"/>
    <property type="molecule type" value="Genomic_DNA"/>
</dbReference>
<evidence type="ECO:0000313" key="2">
    <source>
        <dbReference type="Proteomes" id="UP000254000"/>
    </source>
</evidence>
<dbReference type="OrthoDB" id="3176866at2"/>
<name>A0A369M196_9ACTN</name>